<dbReference type="KEGG" id="dya:Dyak_GE11438"/>
<feature type="compositionally biased region" description="Basic residues" evidence="1">
    <location>
        <begin position="158"/>
        <end position="170"/>
    </location>
</feature>
<proteinExistence type="predicted"/>
<sequence length="170" mass="19608">MSAYRLSSMRDTEWYPTTSNCSSLLFSSDAVEQLRDKWTHYIFSQPKAPFEVQLAKARADRALELVRSTQKAALEEAASSPRSKCRPLTALHNSPRTTNRMKMVMETRMRPSIVKESKSQYNLCPSCGLVKDSILNHQHAEQRLKKLLAQHPSLLPKRQNRRSSKYLRML</sequence>
<dbReference type="EMBL" id="CM000157">
    <property type="protein sequence ID" value="EDW88353.1"/>
    <property type="molecule type" value="Genomic_DNA"/>
</dbReference>
<gene>
    <name evidence="2" type="primary">Dyak\GE11438</name>
    <name evidence="2" type="synonym">dyak_GLEANR_1177</name>
    <name evidence="2" type="synonym">GE11438</name>
    <name evidence="2" type="ORF">Dyak_GE11438</name>
</gene>
<accession>B4P3Q2</accession>
<dbReference type="AlphaFoldDB" id="B4P3Q2"/>
<dbReference type="HOGENOM" id="CLU_1580156_0_0_1"/>
<evidence type="ECO:0000313" key="3">
    <source>
        <dbReference type="Proteomes" id="UP000002282"/>
    </source>
</evidence>
<organism evidence="2 3">
    <name type="scientific">Drosophila yakuba</name>
    <name type="common">Fruit fly</name>
    <dbReference type="NCBI Taxonomy" id="7245"/>
    <lineage>
        <taxon>Eukaryota</taxon>
        <taxon>Metazoa</taxon>
        <taxon>Ecdysozoa</taxon>
        <taxon>Arthropoda</taxon>
        <taxon>Hexapoda</taxon>
        <taxon>Insecta</taxon>
        <taxon>Pterygota</taxon>
        <taxon>Neoptera</taxon>
        <taxon>Endopterygota</taxon>
        <taxon>Diptera</taxon>
        <taxon>Brachycera</taxon>
        <taxon>Muscomorpha</taxon>
        <taxon>Ephydroidea</taxon>
        <taxon>Drosophilidae</taxon>
        <taxon>Drosophila</taxon>
        <taxon>Sophophora</taxon>
    </lineage>
</organism>
<feature type="region of interest" description="Disordered" evidence="1">
    <location>
        <begin position="74"/>
        <end position="93"/>
    </location>
</feature>
<name>B4P3Q2_DROYA</name>
<dbReference type="Proteomes" id="UP000002282">
    <property type="component" value="Chromosome 2L"/>
</dbReference>
<dbReference type="OrthoDB" id="7833747at2759"/>
<dbReference type="OMA" id="PRTTNRM"/>
<protein>
    <submittedName>
        <fullName evidence="2">Uncharacterized protein</fullName>
    </submittedName>
</protein>
<feature type="region of interest" description="Disordered" evidence="1">
    <location>
        <begin position="150"/>
        <end position="170"/>
    </location>
</feature>
<reference evidence="2 3" key="1">
    <citation type="journal article" date="2007" name="Nature">
        <title>Evolution of genes and genomes on the Drosophila phylogeny.</title>
        <authorList>
            <consortium name="Drosophila 12 Genomes Consortium"/>
            <person name="Clark A.G."/>
            <person name="Eisen M.B."/>
            <person name="Smith D.R."/>
            <person name="Bergman C.M."/>
            <person name="Oliver B."/>
            <person name="Markow T.A."/>
            <person name="Kaufman T.C."/>
            <person name="Kellis M."/>
            <person name="Gelbart W."/>
            <person name="Iyer V.N."/>
            <person name="Pollard D.A."/>
            <person name="Sackton T.B."/>
            <person name="Larracuente A.M."/>
            <person name="Singh N.D."/>
            <person name="Abad J.P."/>
            <person name="Abt D.N."/>
            <person name="Adryan B."/>
            <person name="Aguade M."/>
            <person name="Akashi H."/>
            <person name="Anderson W.W."/>
            <person name="Aquadro C.F."/>
            <person name="Ardell D.H."/>
            <person name="Arguello R."/>
            <person name="Artieri C.G."/>
            <person name="Barbash D.A."/>
            <person name="Barker D."/>
            <person name="Barsanti P."/>
            <person name="Batterham P."/>
            <person name="Batzoglou S."/>
            <person name="Begun D."/>
            <person name="Bhutkar A."/>
            <person name="Blanco E."/>
            <person name="Bosak S.A."/>
            <person name="Bradley R.K."/>
            <person name="Brand A.D."/>
            <person name="Brent M.R."/>
            <person name="Brooks A.N."/>
            <person name="Brown R.H."/>
            <person name="Butlin R.K."/>
            <person name="Caggese C."/>
            <person name="Calvi B.R."/>
            <person name="Bernardo de Carvalho A."/>
            <person name="Caspi A."/>
            <person name="Castrezana S."/>
            <person name="Celniker S.E."/>
            <person name="Chang J.L."/>
            <person name="Chapple C."/>
            <person name="Chatterji S."/>
            <person name="Chinwalla A."/>
            <person name="Civetta A."/>
            <person name="Clifton S.W."/>
            <person name="Comeron J.M."/>
            <person name="Costello J.C."/>
            <person name="Coyne J.A."/>
            <person name="Daub J."/>
            <person name="David R.G."/>
            <person name="Delcher A.L."/>
            <person name="Delehaunty K."/>
            <person name="Do C.B."/>
            <person name="Ebling H."/>
            <person name="Edwards K."/>
            <person name="Eickbush T."/>
            <person name="Evans J.D."/>
            <person name="Filipski A."/>
            <person name="Findeiss S."/>
            <person name="Freyhult E."/>
            <person name="Fulton L."/>
            <person name="Fulton R."/>
            <person name="Garcia A.C."/>
            <person name="Gardiner A."/>
            <person name="Garfield D.A."/>
            <person name="Garvin B.E."/>
            <person name="Gibson G."/>
            <person name="Gilbert D."/>
            <person name="Gnerre S."/>
            <person name="Godfrey J."/>
            <person name="Good R."/>
            <person name="Gotea V."/>
            <person name="Gravely B."/>
            <person name="Greenberg A.J."/>
            <person name="Griffiths-Jones S."/>
            <person name="Gross S."/>
            <person name="Guigo R."/>
            <person name="Gustafson E.A."/>
            <person name="Haerty W."/>
            <person name="Hahn M.W."/>
            <person name="Halligan D.L."/>
            <person name="Halpern A.L."/>
            <person name="Halter G.M."/>
            <person name="Han M.V."/>
            <person name="Heger A."/>
            <person name="Hillier L."/>
            <person name="Hinrichs A.S."/>
            <person name="Holmes I."/>
            <person name="Hoskins R.A."/>
            <person name="Hubisz M.J."/>
            <person name="Hultmark D."/>
            <person name="Huntley M.A."/>
            <person name="Jaffe D.B."/>
            <person name="Jagadeeshan S."/>
            <person name="Jeck W.R."/>
            <person name="Johnson J."/>
            <person name="Jones C.D."/>
            <person name="Jordan W.C."/>
            <person name="Karpen G.H."/>
            <person name="Kataoka E."/>
            <person name="Keightley P.D."/>
            <person name="Kheradpour P."/>
            <person name="Kirkness E.F."/>
            <person name="Koerich L.B."/>
            <person name="Kristiansen K."/>
            <person name="Kudrna D."/>
            <person name="Kulathinal R.J."/>
            <person name="Kumar S."/>
            <person name="Kwok R."/>
            <person name="Lander E."/>
            <person name="Langley C.H."/>
            <person name="Lapoint R."/>
            <person name="Lazzaro B.P."/>
            <person name="Lee S.J."/>
            <person name="Levesque L."/>
            <person name="Li R."/>
            <person name="Lin C.F."/>
            <person name="Lin M.F."/>
            <person name="Lindblad-Toh K."/>
            <person name="Llopart A."/>
            <person name="Long M."/>
            <person name="Low L."/>
            <person name="Lozovsky E."/>
            <person name="Lu J."/>
            <person name="Luo M."/>
            <person name="Machado C.A."/>
            <person name="Makalowski W."/>
            <person name="Marzo M."/>
            <person name="Matsuda M."/>
            <person name="Matzkin L."/>
            <person name="McAllister B."/>
            <person name="McBride C.S."/>
            <person name="McKernan B."/>
            <person name="McKernan K."/>
            <person name="Mendez-Lago M."/>
            <person name="Minx P."/>
            <person name="Mollenhauer M.U."/>
            <person name="Montooth K."/>
            <person name="Mount S.M."/>
            <person name="Mu X."/>
            <person name="Myers E."/>
            <person name="Negre B."/>
            <person name="Newfeld S."/>
            <person name="Nielsen R."/>
            <person name="Noor M.A."/>
            <person name="O'Grady P."/>
            <person name="Pachter L."/>
            <person name="Papaceit M."/>
            <person name="Parisi M.J."/>
            <person name="Parisi M."/>
            <person name="Parts L."/>
            <person name="Pedersen J.S."/>
            <person name="Pesole G."/>
            <person name="Phillippy A.M."/>
            <person name="Ponting C.P."/>
            <person name="Pop M."/>
            <person name="Porcelli D."/>
            <person name="Powell J.R."/>
            <person name="Prohaska S."/>
            <person name="Pruitt K."/>
            <person name="Puig M."/>
            <person name="Quesneville H."/>
            <person name="Ram K.R."/>
            <person name="Rand D."/>
            <person name="Rasmussen M.D."/>
            <person name="Reed L.K."/>
            <person name="Reenan R."/>
            <person name="Reily A."/>
            <person name="Remington K.A."/>
            <person name="Rieger T.T."/>
            <person name="Ritchie M.G."/>
            <person name="Robin C."/>
            <person name="Rogers Y.H."/>
            <person name="Rohde C."/>
            <person name="Rozas J."/>
            <person name="Rubenfield M.J."/>
            <person name="Ruiz A."/>
            <person name="Russo S."/>
            <person name="Salzberg S.L."/>
            <person name="Sanchez-Gracia A."/>
            <person name="Saranga D.J."/>
            <person name="Sato H."/>
            <person name="Schaeffer S.W."/>
            <person name="Schatz M.C."/>
            <person name="Schlenke T."/>
            <person name="Schwartz R."/>
            <person name="Segarra C."/>
            <person name="Singh R.S."/>
            <person name="Sirot L."/>
            <person name="Sirota M."/>
            <person name="Sisneros N.B."/>
            <person name="Smith C.D."/>
            <person name="Smith T.F."/>
            <person name="Spieth J."/>
            <person name="Stage D.E."/>
            <person name="Stark A."/>
            <person name="Stephan W."/>
            <person name="Strausberg R.L."/>
            <person name="Strempel S."/>
            <person name="Sturgill D."/>
            <person name="Sutton G."/>
            <person name="Sutton G.G."/>
            <person name="Tao W."/>
            <person name="Teichmann S."/>
            <person name="Tobari Y.N."/>
            <person name="Tomimura Y."/>
            <person name="Tsolas J.M."/>
            <person name="Valente V.L."/>
            <person name="Venter E."/>
            <person name="Venter J.C."/>
            <person name="Vicario S."/>
            <person name="Vieira F.G."/>
            <person name="Vilella A.J."/>
            <person name="Villasante A."/>
            <person name="Walenz B."/>
            <person name="Wang J."/>
            <person name="Wasserman M."/>
            <person name="Watts T."/>
            <person name="Wilson D."/>
            <person name="Wilson R.K."/>
            <person name="Wing R.A."/>
            <person name="Wolfner M.F."/>
            <person name="Wong A."/>
            <person name="Wong G.K."/>
            <person name="Wu C.I."/>
            <person name="Wu G."/>
            <person name="Yamamoto D."/>
            <person name="Yang H.P."/>
            <person name="Yang S.P."/>
            <person name="Yorke J.A."/>
            <person name="Yoshida K."/>
            <person name="Zdobnov E."/>
            <person name="Zhang P."/>
            <person name="Zhang Y."/>
            <person name="Zimin A.V."/>
            <person name="Baldwin J."/>
            <person name="Abdouelleil A."/>
            <person name="Abdulkadir J."/>
            <person name="Abebe A."/>
            <person name="Abera B."/>
            <person name="Abreu J."/>
            <person name="Acer S.C."/>
            <person name="Aftuck L."/>
            <person name="Alexander A."/>
            <person name="An P."/>
            <person name="Anderson E."/>
            <person name="Anderson S."/>
            <person name="Arachi H."/>
            <person name="Azer M."/>
            <person name="Bachantsang P."/>
            <person name="Barry A."/>
            <person name="Bayul T."/>
            <person name="Berlin A."/>
            <person name="Bessette D."/>
            <person name="Bloom T."/>
            <person name="Blye J."/>
            <person name="Boguslavskiy L."/>
            <person name="Bonnet C."/>
            <person name="Boukhgalter B."/>
            <person name="Bourzgui I."/>
            <person name="Brown A."/>
            <person name="Cahill P."/>
            <person name="Channer S."/>
            <person name="Cheshatsang Y."/>
            <person name="Chuda L."/>
            <person name="Citroen M."/>
            <person name="Collymore A."/>
            <person name="Cooke P."/>
            <person name="Costello M."/>
            <person name="D'Aco K."/>
            <person name="Daza R."/>
            <person name="De Haan G."/>
            <person name="DeGray S."/>
            <person name="DeMaso C."/>
            <person name="Dhargay N."/>
            <person name="Dooley K."/>
            <person name="Dooley E."/>
            <person name="Doricent M."/>
            <person name="Dorje P."/>
            <person name="Dorjee K."/>
            <person name="Dupes A."/>
            <person name="Elong R."/>
            <person name="Falk J."/>
            <person name="Farina A."/>
            <person name="Faro S."/>
            <person name="Ferguson D."/>
            <person name="Fisher S."/>
            <person name="Foley C.D."/>
            <person name="Franke A."/>
            <person name="Friedrich D."/>
            <person name="Gadbois L."/>
            <person name="Gearin G."/>
            <person name="Gearin C.R."/>
            <person name="Giannoukos G."/>
            <person name="Goode T."/>
            <person name="Graham J."/>
            <person name="Grandbois E."/>
            <person name="Grewal S."/>
            <person name="Gyaltsen K."/>
            <person name="Hafez N."/>
            <person name="Hagos B."/>
            <person name="Hall J."/>
            <person name="Henson C."/>
            <person name="Hollinger A."/>
            <person name="Honan T."/>
            <person name="Huard M.D."/>
            <person name="Hughes L."/>
            <person name="Hurhula B."/>
            <person name="Husby M.E."/>
            <person name="Kamat A."/>
            <person name="Kanga B."/>
            <person name="Kashin S."/>
            <person name="Khazanovich D."/>
            <person name="Kisner P."/>
            <person name="Lance K."/>
            <person name="Lara M."/>
            <person name="Lee W."/>
            <person name="Lennon N."/>
            <person name="Letendre F."/>
            <person name="LeVine R."/>
            <person name="Lipovsky A."/>
            <person name="Liu X."/>
            <person name="Liu J."/>
            <person name="Liu S."/>
            <person name="Lokyitsang T."/>
            <person name="Lokyitsang Y."/>
            <person name="Lubonja R."/>
            <person name="Lui A."/>
            <person name="MacDonald P."/>
            <person name="Magnisalis V."/>
            <person name="Maru K."/>
            <person name="Matthews C."/>
            <person name="McCusker W."/>
            <person name="McDonough S."/>
            <person name="Mehta T."/>
            <person name="Meldrim J."/>
            <person name="Meneus L."/>
            <person name="Mihai O."/>
            <person name="Mihalev A."/>
            <person name="Mihova T."/>
            <person name="Mittelman R."/>
            <person name="Mlenga V."/>
            <person name="Montmayeur A."/>
            <person name="Mulrain L."/>
            <person name="Navidi A."/>
            <person name="Naylor J."/>
            <person name="Negash T."/>
            <person name="Nguyen T."/>
            <person name="Nguyen N."/>
            <person name="Nicol R."/>
            <person name="Norbu C."/>
            <person name="Norbu N."/>
            <person name="Novod N."/>
            <person name="O'Neill B."/>
            <person name="Osman S."/>
            <person name="Markiewicz E."/>
            <person name="Oyono O.L."/>
            <person name="Patti C."/>
            <person name="Phunkhang P."/>
            <person name="Pierre F."/>
            <person name="Priest M."/>
            <person name="Raghuraman S."/>
            <person name="Rege F."/>
            <person name="Reyes R."/>
            <person name="Rise C."/>
            <person name="Rogov P."/>
            <person name="Ross K."/>
            <person name="Ryan E."/>
            <person name="Settipalli S."/>
            <person name="Shea T."/>
            <person name="Sherpa N."/>
            <person name="Shi L."/>
            <person name="Shih D."/>
            <person name="Sparrow T."/>
            <person name="Spaulding J."/>
            <person name="Stalker J."/>
            <person name="Stange-Thomann N."/>
            <person name="Stavropoulos S."/>
            <person name="Stone C."/>
            <person name="Strader C."/>
            <person name="Tesfaye S."/>
            <person name="Thomson T."/>
            <person name="Thoulutsang Y."/>
            <person name="Thoulutsang D."/>
            <person name="Topham K."/>
            <person name="Topping I."/>
            <person name="Tsamla T."/>
            <person name="Vassiliev H."/>
            <person name="Vo A."/>
            <person name="Wangchuk T."/>
            <person name="Wangdi T."/>
            <person name="Weiand M."/>
            <person name="Wilkinson J."/>
            <person name="Wilson A."/>
            <person name="Yadav S."/>
            <person name="Young G."/>
            <person name="Yu Q."/>
            <person name="Zembek L."/>
            <person name="Zhong D."/>
            <person name="Zimmer A."/>
            <person name="Zwirko Z."/>
            <person name="Jaffe D.B."/>
            <person name="Alvarez P."/>
            <person name="Brockman W."/>
            <person name="Butler J."/>
            <person name="Chin C."/>
            <person name="Gnerre S."/>
            <person name="Grabherr M."/>
            <person name="Kleber M."/>
            <person name="Mauceli E."/>
            <person name="MacCallum I."/>
        </authorList>
    </citation>
    <scope>NUCLEOTIDE SEQUENCE [LARGE SCALE GENOMIC DNA]</scope>
    <source>
        <strain evidence="3">Tai18E2 / Tucson 14021-0261.01</strain>
    </source>
</reference>
<dbReference type="PhylomeDB" id="B4P3Q2"/>
<reference evidence="2 3" key="2">
    <citation type="journal article" date="2007" name="PLoS Biol.">
        <title>Principles of genome evolution in the Drosophila melanogaster species group.</title>
        <authorList>
            <person name="Ranz J.M."/>
            <person name="Maurin D."/>
            <person name="Chan Y.S."/>
            <person name="von Grotthuss M."/>
            <person name="Hillier L.W."/>
            <person name="Roote J."/>
            <person name="Ashburner M."/>
            <person name="Bergman C.M."/>
        </authorList>
    </citation>
    <scope>NUCLEOTIDE SEQUENCE [LARGE SCALE GENOMIC DNA]</scope>
    <source>
        <strain evidence="3">Tai18E2 / Tucson 14021-0261.01</strain>
    </source>
</reference>
<evidence type="ECO:0000256" key="1">
    <source>
        <dbReference type="SAM" id="MobiDB-lite"/>
    </source>
</evidence>
<keyword evidence="3" id="KW-1185">Reference proteome</keyword>
<evidence type="ECO:0000313" key="2">
    <source>
        <dbReference type="EMBL" id="EDW88353.1"/>
    </source>
</evidence>